<proteinExistence type="predicted"/>
<dbReference type="EMBL" id="QBMC01000028">
    <property type="protein sequence ID" value="PZO20557.1"/>
    <property type="molecule type" value="Genomic_DNA"/>
</dbReference>
<evidence type="ECO:0000259" key="3">
    <source>
        <dbReference type="SMART" id="SM00471"/>
    </source>
</evidence>
<dbReference type="Proteomes" id="UP000249354">
    <property type="component" value="Unassembled WGS sequence"/>
</dbReference>
<protein>
    <recommendedName>
        <fullName evidence="3">HD/PDEase domain-containing protein</fullName>
    </recommendedName>
</protein>
<dbReference type="InterPro" id="IPR011624">
    <property type="entry name" value="Metal-dep_PHydrolase_7TM_extra"/>
</dbReference>
<evidence type="ECO:0000256" key="2">
    <source>
        <dbReference type="SAM" id="Phobius"/>
    </source>
</evidence>
<accession>A0A2W4UMT4</accession>
<dbReference type="Pfam" id="PF01966">
    <property type="entry name" value="HD"/>
    <property type="match status" value="1"/>
</dbReference>
<dbReference type="AlphaFoldDB" id="A0A2W4UMT4"/>
<name>A0A2W4UMT4_9CYAN</name>
<dbReference type="SUPFAM" id="SSF109604">
    <property type="entry name" value="HD-domain/PDEase-like"/>
    <property type="match status" value="1"/>
</dbReference>
<keyword evidence="2" id="KW-0812">Transmembrane</keyword>
<keyword evidence="2" id="KW-1133">Transmembrane helix</keyword>
<comment type="caution">
    <text evidence="4">The sequence shown here is derived from an EMBL/GenBank/DDBJ whole genome shotgun (WGS) entry which is preliminary data.</text>
</comment>
<dbReference type="Pfam" id="PF07698">
    <property type="entry name" value="7TM-7TMR_HD"/>
    <property type="match status" value="1"/>
</dbReference>
<evidence type="ECO:0000313" key="5">
    <source>
        <dbReference type="Proteomes" id="UP000249354"/>
    </source>
</evidence>
<feature type="transmembrane region" description="Helical" evidence="2">
    <location>
        <begin position="626"/>
        <end position="651"/>
    </location>
</feature>
<dbReference type="CDD" id="cd00077">
    <property type="entry name" value="HDc"/>
    <property type="match status" value="1"/>
</dbReference>
<dbReference type="InterPro" id="IPR011621">
    <property type="entry name" value="Metal-dep_PHydrolase_7TM_intra"/>
</dbReference>
<reference evidence="4 5" key="2">
    <citation type="submission" date="2018-06" db="EMBL/GenBank/DDBJ databases">
        <title>Metagenomic assembly of (sub)arctic Cyanobacteria and their associated microbiome from non-axenic cultures.</title>
        <authorList>
            <person name="Baurain D."/>
        </authorList>
    </citation>
    <scope>NUCLEOTIDE SEQUENCE [LARGE SCALE GENOMIC DNA]</scope>
    <source>
        <strain evidence="4">ULC129bin1</strain>
    </source>
</reference>
<dbReference type="Gene3D" id="1.10.3210.10">
    <property type="entry name" value="Hypothetical protein af1432"/>
    <property type="match status" value="1"/>
</dbReference>
<feature type="domain" description="HD/PDEase" evidence="3">
    <location>
        <begin position="680"/>
        <end position="841"/>
    </location>
</feature>
<feature type="region of interest" description="Disordered" evidence="1">
    <location>
        <begin position="51"/>
        <end position="106"/>
    </location>
</feature>
<organism evidence="4 5">
    <name type="scientific">Leptolyngbya foveolarum</name>
    <dbReference type="NCBI Taxonomy" id="47253"/>
    <lineage>
        <taxon>Bacteria</taxon>
        <taxon>Bacillati</taxon>
        <taxon>Cyanobacteriota</taxon>
        <taxon>Cyanophyceae</taxon>
        <taxon>Leptolyngbyales</taxon>
        <taxon>Leptolyngbyaceae</taxon>
        <taxon>Leptolyngbya group</taxon>
        <taxon>Leptolyngbya</taxon>
    </lineage>
</organism>
<feature type="compositionally biased region" description="Basic and acidic residues" evidence="1">
    <location>
        <begin position="57"/>
        <end position="66"/>
    </location>
</feature>
<dbReference type="PANTHER" id="PTHR36442">
    <property type="entry name" value="CYCLIC-DI-AMP PHOSPHODIESTERASE PGPH"/>
    <property type="match status" value="1"/>
</dbReference>
<dbReference type="InterPro" id="IPR006674">
    <property type="entry name" value="HD_domain"/>
</dbReference>
<evidence type="ECO:0000256" key="1">
    <source>
        <dbReference type="SAM" id="MobiDB-lite"/>
    </source>
</evidence>
<dbReference type="NCBIfam" id="TIGR00277">
    <property type="entry name" value="HDIG"/>
    <property type="match status" value="1"/>
</dbReference>
<sequence length="916" mass="101579">MSVLRYITRRVHQIWSSSFLRLKHPGRYLKRQVSRRYALWADDVQRFLPSAHSSAADSDRSENRLERRTRRPGARVKGAVGRRLQRSRQRRQVPTTHHSVGKALISKRSPKRNQAIALLAVLLLATCFGQRFYNQPGLAVNSLSTQTFYAPKSAVVINEKETERRREEARTGTVEVLKINAEVTNAAESKLNALLAQGRELREQAGSPPFLNPQTLSKPTQEFLFQASNAQWSEVWQLALRLDLSAVQLTDSAEASTETNAETNVEADAVVKVPPPPIDVQKQIRTFVPDQIFAIKELLAYRDLSGPIGLSSLKTQMEGRRKLYQQEAAELIAELAANSGQGHPLYNAQAFDLSEDEWLVLENTTRQIFDEMMQQGVHRGAPPDLILRAIELRIPTDLPDSVRSLAADVVAYAVTPNLTPDLDRTYSLANQKAGEIEPVVLKVAKGDLIVRANQAIGQDAFLLLDHFELSDRYFNWLGLCGFSLLVAAATTFYFWIDHIQANQLQPRDHFLVLLLCLVVSLLALLKVPTVGLPAVGLLVGSFYGSALGLTVIGLLAIVLPIGTPVSTIPLITGALAAILGACIAPQLRSREEFALLGGFVGLSQATVYLLLTLIRSTVSAPLWQAVFVGSAMHGLYGIAWSVVALGVSPYLEHLFDVVTPIRLAELSNPNRPLLKRLASEAPGTFQHTMFVANLAEAAARSLGRNVELVRAGTLYHDIGKMHDPLGFIENQMGGPNKHDLIDDPWQSARIIRKHVTQGLVMARKYRLPKAVRAFIPEHQGDMKISYFYQQAKARQEKEPTLVVDEADFRYDGPTPQTPETGITMLADSCEAALRSLKPDAAIDEAYVMVNKILRARWRSGQLADSGLTRENINTVANVFIQVWQQHNHKRIAYPKEMNVEEKTVAGEVVIRSEAQA</sequence>
<dbReference type="InterPro" id="IPR003607">
    <property type="entry name" value="HD/PDEase_dom"/>
</dbReference>
<feature type="transmembrane region" description="Helical" evidence="2">
    <location>
        <begin position="537"/>
        <end position="561"/>
    </location>
</feature>
<feature type="transmembrane region" description="Helical" evidence="2">
    <location>
        <begin position="508"/>
        <end position="525"/>
    </location>
</feature>
<evidence type="ECO:0000313" key="4">
    <source>
        <dbReference type="EMBL" id="PZO20557.1"/>
    </source>
</evidence>
<dbReference type="InterPro" id="IPR006675">
    <property type="entry name" value="HDIG_dom"/>
</dbReference>
<dbReference type="Pfam" id="PF07697">
    <property type="entry name" value="7TMR-HDED"/>
    <property type="match status" value="1"/>
</dbReference>
<feature type="transmembrane region" description="Helical" evidence="2">
    <location>
        <begin position="593"/>
        <end position="614"/>
    </location>
</feature>
<dbReference type="SMART" id="SM00471">
    <property type="entry name" value="HDc"/>
    <property type="match status" value="1"/>
</dbReference>
<keyword evidence="2" id="KW-0472">Membrane</keyword>
<dbReference type="PANTHER" id="PTHR36442:SF1">
    <property type="entry name" value="CYCLIC-DI-AMP PHOSPHODIESTERASE PGPH"/>
    <property type="match status" value="1"/>
</dbReference>
<dbReference type="InterPro" id="IPR052722">
    <property type="entry name" value="PgpH_phosphodiesterase"/>
</dbReference>
<feature type="transmembrane region" description="Helical" evidence="2">
    <location>
        <begin position="568"/>
        <end position="587"/>
    </location>
</feature>
<feature type="transmembrane region" description="Helical" evidence="2">
    <location>
        <begin position="473"/>
        <end position="496"/>
    </location>
</feature>
<gene>
    <name evidence="4" type="ORF">DCF25_06340</name>
</gene>
<reference evidence="5" key="1">
    <citation type="submission" date="2018-04" db="EMBL/GenBank/DDBJ databases">
        <authorList>
            <person name="Cornet L."/>
        </authorList>
    </citation>
    <scope>NUCLEOTIDE SEQUENCE [LARGE SCALE GENOMIC DNA]</scope>
</reference>